<feature type="domain" description="UPF0033" evidence="1">
    <location>
        <begin position="6"/>
        <end position="72"/>
    </location>
</feature>
<dbReference type="Gene3D" id="3.40.1260.10">
    <property type="entry name" value="DsrEFH-like"/>
    <property type="match status" value="1"/>
</dbReference>
<dbReference type="InterPro" id="IPR027396">
    <property type="entry name" value="DsrEFH-like"/>
</dbReference>
<dbReference type="InterPro" id="IPR001455">
    <property type="entry name" value="TusA-like"/>
</dbReference>
<dbReference type="Pfam" id="PF02635">
    <property type="entry name" value="DsrE"/>
    <property type="match status" value="1"/>
</dbReference>
<evidence type="ECO:0000313" key="3">
    <source>
        <dbReference type="Proteomes" id="UP000824250"/>
    </source>
</evidence>
<dbReference type="CDD" id="cd00291">
    <property type="entry name" value="SirA_YedF_YeeD"/>
    <property type="match status" value="1"/>
</dbReference>
<dbReference type="SUPFAM" id="SSF75169">
    <property type="entry name" value="DsrEFH-like"/>
    <property type="match status" value="1"/>
</dbReference>
<accession>A0A9D1A4D6</accession>
<evidence type="ECO:0000259" key="1">
    <source>
        <dbReference type="Pfam" id="PF01206"/>
    </source>
</evidence>
<dbReference type="InterPro" id="IPR019870">
    <property type="entry name" value="Se_metab_YedF"/>
</dbReference>
<dbReference type="Pfam" id="PF01206">
    <property type="entry name" value="TusA"/>
    <property type="match status" value="1"/>
</dbReference>
<reference evidence="2" key="2">
    <citation type="journal article" date="2021" name="PeerJ">
        <title>Extensive microbial diversity within the chicken gut microbiome revealed by metagenomics and culture.</title>
        <authorList>
            <person name="Gilroy R."/>
            <person name="Ravi A."/>
            <person name="Getino M."/>
            <person name="Pursley I."/>
            <person name="Horton D.L."/>
            <person name="Alikhan N.F."/>
            <person name="Baker D."/>
            <person name="Gharbi K."/>
            <person name="Hall N."/>
            <person name="Watson M."/>
            <person name="Adriaenssens E.M."/>
            <person name="Foster-Nyarko E."/>
            <person name="Jarju S."/>
            <person name="Secka A."/>
            <person name="Antonio M."/>
            <person name="Oren A."/>
            <person name="Chaudhuri R.R."/>
            <person name="La Ragione R."/>
            <person name="Hildebrand F."/>
            <person name="Pallen M.J."/>
        </authorList>
    </citation>
    <scope>NUCLEOTIDE SEQUENCE</scope>
    <source>
        <strain evidence="2">CHK180-2868</strain>
    </source>
</reference>
<dbReference type="EMBL" id="DVGC01000006">
    <property type="protein sequence ID" value="HIR04613.1"/>
    <property type="molecule type" value="Genomic_DNA"/>
</dbReference>
<gene>
    <name evidence="2" type="primary">yedF</name>
    <name evidence="2" type="ORF">IAB28_01410</name>
</gene>
<organism evidence="2 3">
    <name type="scientific">Candidatus Copromonas faecavium</name>
    <name type="common">nom. illeg.</name>
    <dbReference type="NCBI Taxonomy" id="2840740"/>
    <lineage>
        <taxon>Bacteria</taxon>
        <taxon>Bacillati</taxon>
        <taxon>Bacillota</taxon>
        <taxon>Clostridia</taxon>
        <taxon>Lachnospirales</taxon>
        <taxon>Lachnospiraceae</taxon>
        <taxon>Candidatus Copromonas (nom. illeg.)</taxon>
    </lineage>
</organism>
<dbReference type="InterPro" id="IPR003787">
    <property type="entry name" value="Sulphur_relay_DsrE/F-like"/>
</dbReference>
<proteinExistence type="predicted"/>
<dbReference type="AlphaFoldDB" id="A0A9D1A4D6"/>
<dbReference type="InterPro" id="IPR036868">
    <property type="entry name" value="TusA-like_sf"/>
</dbReference>
<name>A0A9D1A4D6_9FIRM</name>
<reference evidence="2" key="1">
    <citation type="submission" date="2020-10" db="EMBL/GenBank/DDBJ databases">
        <authorList>
            <person name="Gilroy R."/>
        </authorList>
    </citation>
    <scope>NUCLEOTIDE SEQUENCE</scope>
    <source>
        <strain evidence="2">CHK180-2868</strain>
    </source>
</reference>
<dbReference type="Gene3D" id="3.30.110.40">
    <property type="entry name" value="TusA-like domain"/>
    <property type="match status" value="1"/>
</dbReference>
<protein>
    <submittedName>
        <fullName evidence="2">Sulfurtransferase-like selenium metabolism protein YedF</fullName>
    </submittedName>
</protein>
<sequence>MAKVVVNAVGDQCPVPVVKANKALKEMTEPGTLEVQVDNETAVQNLCRLADSKKLKAFAEKKEDKLFVVTIQVDQLPEESSEDENISCYVPGHKKNTVVAIASDHMGHGNEELGKILMKSFIFALTQLDDLPQTILFYNGGATLTTEGSQSLEDLKTLEAQGVEILTCGTCLDFYGLKDKLAVGQVSNMYTIVEKLNNADNIIKQ</sequence>
<dbReference type="Proteomes" id="UP000824250">
    <property type="component" value="Unassembled WGS sequence"/>
</dbReference>
<evidence type="ECO:0000313" key="2">
    <source>
        <dbReference type="EMBL" id="HIR04613.1"/>
    </source>
</evidence>
<dbReference type="SUPFAM" id="SSF64307">
    <property type="entry name" value="SirA-like"/>
    <property type="match status" value="1"/>
</dbReference>
<comment type="caution">
    <text evidence="2">The sequence shown here is derived from an EMBL/GenBank/DDBJ whole genome shotgun (WGS) entry which is preliminary data.</text>
</comment>
<dbReference type="NCBIfam" id="TIGR03527">
    <property type="entry name" value="selenium_YedF"/>
    <property type="match status" value="1"/>
</dbReference>